<gene>
    <name evidence="5" type="ORF">SAMN05660909_05527</name>
</gene>
<dbReference type="InterPro" id="IPR002577">
    <property type="entry name" value="HTH_HxlR"/>
</dbReference>
<protein>
    <submittedName>
        <fullName evidence="5">Transcriptional regulator, HxlR family</fullName>
    </submittedName>
</protein>
<evidence type="ECO:0000256" key="1">
    <source>
        <dbReference type="ARBA" id="ARBA00023015"/>
    </source>
</evidence>
<dbReference type="GO" id="GO:0003677">
    <property type="term" value="F:DNA binding"/>
    <property type="evidence" value="ECO:0007669"/>
    <property type="project" value="UniProtKB-KW"/>
</dbReference>
<dbReference type="Pfam" id="PF01638">
    <property type="entry name" value="HxlR"/>
    <property type="match status" value="1"/>
</dbReference>
<reference evidence="6" key="1">
    <citation type="submission" date="2016-10" db="EMBL/GenBank/DDBJ databases">
        <authorList>
            <person name="Varghese N."/>
            <person name="Submissions S."/>
        </authorList>
    </citation>
    <scope>NUCLEOTIDE SEQUENCE [LARGE SCALE GENOMIC DNA]</scope>
    <source>
        <strain evidence="6">DSM 23920</strain>
    </source>
</reference>
<evidence type="ECO:0000256" key="2">
    <source>
        <dbReference type="ARBA" id="ARBA00023125"/>
    </source>
</evidence>
<evidence type="ECO:0000313" key="5">
    <source>
        <dbReference type="EMBL" id="SEB10865.1"/>
    </source>
</evidence>
<feature type="domain" description="HTH hxlR-type" evidence="4">
    <location>
        <begin position="12"/>
        <end position="116"/>
    </location>
</feature>
<dbReference type="EMBL" id="FNRL01000047">
    <property type="protein sequence ID" value="SEB10865.1"/>
    <property type="molecule type" value="Genomic_DNA"/>
</dbReference>
<dbReference type="AlphaFoldDB" id="A0A1H4GMN5"/>
<evidence type="ECO:0000256" key="3">
    <source>
        <dbReference type="ARBA" id="ARBA00023163"/>
    </source>
</evidence>
<evidence type="ECO:0000313" key="6">
    <source>
        <dbReference type="Proteomes" id="UP000199656"/>
    </source>
</evidence>
<dbReference type="RefSeq" id="WP_089766150.1">
    <property type="nucleotide sequence ID" value="NZ_BKAT01000072.1"/>
</dbReference>
<dbReference type="Proteomes" id="UP000199656">
    <property type="component" value="Unassembled WGS sequence"/>
</dbReference>
<dbReference type="PANTHER" id="PTHR33204">
    <property type="entry name" value="TRANSCRIPTIONAL REGULATOR, MARR FAMILY"/>
    <property type="match status" value="1"/>
</dbReference>
<dbReference type="PROSITE" id="PS51118">
    <property type="entry name" value="HTH_HXLR"/>
    <property type="match status" value="1"/>
</dbReference>
<name>A0A1H4GMN5_9BACT</name>
<keyword evidence="6" id="KW-1185">Reference proteome</keyword>
<dbReference type="InterPro" id="IPR036390">
    <property type="entry name" value="WH_DNA-bd_sf"/>
</dbReference>
<keyword evidence="2" id="KW-0238">DNA-binding</keyword>
<sequence>MKKEEKQLTDRCRKNIQAVMDTQDLLGGKWKISIVGTLYYSGQVRFMELMRQLDGIAPKVLSKELKDMEANHLLTRTVTDTTPATVVYELTQQGKSLSKVVEAMREWGVVYRQSIMDGDS</sequence>
<dbReference type="SUPFAM" id="SSF46785">
    <property type="entry name" value="Winged helix' DNA-binding domain"/>
    <property type="match status" value="1"/>
</dbReference>
<dbReference type="STRING" id="408074.SAMN05660909_05527"/>
<keyword evidence="1" id="KW-0805">Transcription regulation</keyword>
<proteinExistence type="predicted"/>
<dbReference type="InterPro" id="IPR036388">
    <property type="entry name" value="WH-like_DNA-bd_sf"/>
</dbReference>
<organism evidence="5 6">
    <name type="scientific">Chitinophaga terrae</name>
    <name type="common">ex Kim and Jung 2007</name>
    <dbReference type="NCBI Taxonomy" id="408074"/>
    <lineage>
        <taxon>Bacteria</taxon>
        <taxon>Pseudomonadati</taxon>
        <taxon>Bacteroidota</taxon>
        <taxon>Chitinophagia</taxon>
        <taxon>Chitinophagales</taxon>
        <taxon>Chitinophagaceae</taxon>
        <taxon>Chitinophaga</taxon>
    </lineage>
</organism>
<accession>A0A1H4GMN5</accession>
<keyword evidence="3" id="KW-0804">Transcription</keyword>
<dbReference type="Gene3D" id="1.10.10.10">
    <property type="entry name" value="Winged helix-like DNA-binding domain superfamily/Winged helix DNA-binding domain"/>
    <property type="match status" value="1"/>
</dbReference>
<dbReference type="PANTHER" id="PTHR33204:SF18">
    <property type="entry name" value="TRANSCRIPTIONAL REGULATORY PROTEIN"/>
    <property type="match status" value="1"/>
</dbReference>
<dbReference type="OrthoDB" id="2619345at2"/>
<evidence type="ECO:0000259" key="4">
    <source>
        <dbReference type="PROSITE" id="PS51118"/>
    </source>
</evidence>